<dbReference type="EMBL" id="JACERK010000017">
    <property type="protein sequence ID" value="MBA5234767.1"/>
    <property type="molecule type" value="Genomic_DNA"/>
</dbReference>
<evidence type="ECO:0000313" key="2">
    <source>
        <dbReference type="Proteomes" id="UP000530038"/>
    </source>
</evidence>
<proteinExistence type="predicted"/>
<keyword evidence="2" id="KW-1185">Reference proteome</keyword>
<gene>
    <name evidence="1" type="ORF">H2Y56_22050</name>
</gene>
<comment type="caution">
    <text evidence="1">The sequence shown here is derived from an EMBL/GenBank/DDBJ whole genome shotgun (WGS) entry which is preliminary data.</text>
</comment>
<dbReference type="RefSeq" id="WP_181838343.1">
    <property type="nucleotide sequence ID" value="NZ_JACERK010000017.1"/>
</dbReference>
<evidence type="ECO:0000313" key="1">
    <source>
        <dbReference type="EMBL" id="MBA5234767.1"/>
    </source>
</evidence>
<name>A0ABR5ZJV7_9GAMM</name>
<sequence>MAIFRRISRQNILKMFTHTALFCGVIPVYINMKNPACPDVMARNGIPEWSLNTARWLVNVWQRMRLRFDHSYIPGTPFVLTGLLIDTPSSGFKTGGLAQDKAPDAGSVAAIVSEPSVSNPPSTLEVEVLADVLRSMNIHEAGPGSVDQAVKVAQAVRAAFAELNNPGLVHVPSKEFERLVKEMIRERFAQACRVGGELSKW</sequence>
<accession>A0ABR5ZJV7</accession>
<organism evidence="1 2">
    <name type="scientific">Pectobacterium aroidearum</name>
    <dbReference type="NCBI Taxonomy" id="1201031"/>
    <lineage>
        <taxon>Bacteria</taxon>
        <taxon>Pseudomonadati</taxon>
        <taxon>Pseudomonadota</taxon>
        <taxon>Gammaproteobacteria</taxon>
        <taxon>Enterobacterales</taxon>
        <taxon>Pectobacteriaceae</taxon>
        <taxon>Pectobacterium</taxon>
    </lineage>
</organism>
<dbReference type="Proteomes" id="UP000530038">
    <property type="component" value="Unassembled WGS sequence"/>
</dbReference>
<reference evidence="1 2" key="1">
    <citation type="submission" date="2020-07" db="EMBL/GenBank/DDBJ databases">
        <title>Characterization of Pectobacterium aroidearum strains causing soft rot on Amorphophallus konjac.</title>
        <authorList>
            <person name="Xie H."/>
        </authorList>
    </citation>
    <scope>NUCLEOTIDE SEQUENCE [LARGE SCALE GENOMIC DNA]</scope>
    <source>
        <strain evidence="1 2">MY10</strain>
    </source>
</reference>
<protein>
    <submittedName>
        <fullName evidence="1">Uncharacterized protein</fullName>
    </submittedName>
</protein>